<dbReference type="Proteomes" id="UP000887579">
    <property type="component" value="Unplaced"/>
</dbReference>
<name>A0AC34FSQ0_9BILA</name>
<dbReference type="WBParaSite" id="ES5_v2.g19845.t1">
    <property type="protein sequence ID" value="ES5_v2.g19845.t1"/>
    <property type="gene ID" value="ES5_v2.g19845"/>
</dbReference>
<evidence type="ECO:0000313" key="1">
    <source>
        <dbReference type="Proteomes" id="UP000887579"/>
    </source>
</evidence>
<proteinExistence type="predicted"/>
<evidence type="ECO:0000313" key="2">
    <source>
        <dbReference type="WBParaSite" id="ES5_v2.g19845.t1"/>
    </source>
</evidence>
<protein>
    <submittedName>
        <fullName evidence="2">Uncharacterized protein</fullName>
    </submittedName>
</protein>
<sequence length="146" mass="15593">MFKFLKGGRGGGGFGGFRGASAARAASGARLSSAKIGSSGSRGSYGGYGGGTYIYAGGSHHSPGNGNWPKGPSDIIFVVILLVGSAVFLICFCSYLSKSDATEREKEFIPPKRYPQPPKQKVYTHLSLNDKCYQQQRHLPPPIYEI</sequence>
<accession>A0AC34FSQ0</accession>
<reference evidence="2" key="1">
    <citation type="submission" date="2022-11" db="UniProtKB">
        <authorList>
            <consortium name="WormBaseParasite"/>
        </authorList>
    </citation>
    <scope>IDENTIFICATION</scope>
</reference>
<organism evidence="1 2">
    <name type="scientific">Panagrolaimus sp. ES5</name>
    <dbReference type="NCBI Taxonomy" id="591445"/>
    <lineage>
        <taxon>Eukaryota</taxon>
        <taxon>Metazoa</taxon>
        <taxon>Ecdysozoa</taxon>
        <taxon>Nematoda</taxon>
        <taxon>Chromadorea</taxon>
        <taxon>Rhabditida</taxon>
        <taxon>Tylenchina</taxon>
        <taxon>Panagrolaimomorpha</taxon>
        <taxon>Panagrolaimoidea</taxon>
        <taxon>Panagrolaimidae</taxon>
        <taxon>Panagrolaimus</taxon>
    </lineage>
</organism>